<evidence type="ECO:0000259" key="2">
    <source>
        <dbReference type="Pfam" id="PF06877"/>
    </source>
</evidence>
<name>A0A1X7BZT7_9RHOB</name>
<feature type="domain" description="Regulator of ribonuclease activity B" evidence="2">
    <location>
        <begin position="149"/>
        <end position="245"/>
    </location>
</feature>
<dbReference type="Proteomes" id="UP000193224">
    <property type="component" value="Unassembled WGS sequence"/>
</dbReference>
<dbReference type="InterPro" id="IPR009671">
    <property type="entry name" value="RraB_dom"/>
</dbReference>
<dbReference type="InterPro" id="IPR016097">
    <property type="entry name" value="DUF695"/>
</dbReference>
<sequence>MSSNDANDHWDFYFCEIDSKPHSTMVDLSLFDVAPLATLSVFHCIELELRHPNPKHDMTTNEEFQPLKDLEDLIDQSQTKELKYIARQTGDCKRKFYFYASSQADFGSLLDSISQLFPIYEKSTFSFEDAEWQTYFEDLYPNAIGMNEISNRAVCCRLEEKGDDLNIPRTVDHSVIFHNRKQANEFEKIVKEKGFTVTTKRTGILRKVFDLLAQRSDAPARLDPITYELKQLAESLDGSYDGWGCYAATTKN</sequence>
<proteinExistence type="predicted"/>
<dbReference type="InterPro" id="IPR036701">
    <property type="entry name" value="RraB-like_sf"/>
</dbReference>
<evidence type="ECO:0000313" key="3">
    <source>
        <dbReference type="EMBL" id="SMC14789.1"/>
    </source>
</evidence>
<dbReference type="EMBL" id="FWXB01000072">
    <property type="protein sequence ID" value="SMC14789.1"/>
    <property type="molecule type" value="Genomic_DNA"/>
</dbReference>
<accession>A0A1X7BZT7</accession>
<evidence type="ECO:0000313" key="4">
    <source>
        <dbReference type="Proteomes" id="UP000193224"/>
    </source>
</evidence>
<keyword evidence="4" id="KW-1185">Reference proteome</keyword>
<feature type="domain" description="DUF695" evidence="1">
    <location>
        <begin position="8"/>
        <end position="140"/>
    </location>
</feature>
<dbReference type="RefSeq" id="WP_085802659.1">
    <property type="nucleotide sequence ID" value="NZ_FWXB01000072.1"/>
</dbReference>
<dbReference type="Pfam" id="PF05117">
    <property type="entry name" value="DUF695"/>
    <property type="match status" value="1"/>
</dbReference>
<dbReference type="AlphaFoldDB" id="A0A1X7BZT7"/>
<organism evidence="3 4">
    <name type="scientific">Roseovarius aestuarii</name>
    <dbReference type="NCBI Taxonomy" id="475083"/>
    <lineage>
        <taxon>Bacteria</taxon>
        <taxon>Pseudomonadati</taxon>
        <taxon>Pseudomonadota</taxon>
        <taxon>Alphaproteobacteria</taxon>
        <taxon>Rhodobacterales</taxon>
        <taxon>Roseobacteraceae</taxon>
        <taxon>Roseovarius</taxon>
    </lineage>
</organism>
<dbReference type="Gene3D" id="3.30.70.970">
    <property type="entry name" value="RraB-like"/>
    <property type="match status" value="1"/>
</dbReference>
<protein>
    <submittedName>
        <fullName evidence="3">Uncharacterized protein</fullName>
    </submittedName>
</protein>
<reference evidence="3 4" key="1">
    <citation type="submission" date="2017-03" db="EMBL/GenBank/DDBJ databases">
        <authorList>
            <person name="Afonso C.L."/>
            <person name="Miller P.J."/>
            <person name="Scott M.A."/>
            <person name="Spackman E."/>
            <person name="Goraichik I."/>
            <person name="Dimitrov K.M."/>
            <person name="Suarez D.L."/>
            <person name="Swayne D.E."/>
        </authorList>
    </citation>
    <scope>NUCLEOTIDE SEQUENCE [LARGE SCALE GENOMIC DNA]</scope>
    <source>
        <strain evidence="3 4">CECT 7745</strain>
    </source>
</reference>
<dbReference type="SUPFAM" id="SSF89946">
    <property type="entry name" value="Hypothetical protein VC0424"/>
    <property type="match status" value="1"/>
</dbReference>
<gene>
    <name evidence="3" type="ORF">ROA7745_04659</name>
</gene>
<dbReference type="Pfam" id="PF06877">
    <property type="entry name" value="RraB"/>
    <property type="match status" value="1"/>
</dbReference>
<dbReference type="OrthoDB" id="7839302at2"/>
<evidence type="ECO:0000259" key="1">
    <source>
        <dbReference type="Pfam" id="PF05117"/>
    </source>
</evidence>